<evidence type="ECO:0000256" key="1">
    <source>
        <dbReference type="SAM" id="SignalP"/>
    </source>
</evidence>
<evidence type="ECO:0000313" key="3">
    <source>
        <dbReference type="Proteomes" id="UP000584867"/>
    </source>
</evidence>
<feature type="chain" id="PRO_5030963909" evidence="1">
    <location>
        <begin position="37"/>
        <end position="348"/>
    </location>
</feature>
<gene>
    <name evidence="2" type="ORF">HDF15_004048</name>
</gene>
<sequence>MSGKRMVVTHLCFHRRRWGTFFLLLTLAALSVPTHSQQPATTRSQSSQRTRLILKDGSYQLVLSYKVSGDVVQYRSAERNGETEDIPLALVDLPATAKWAQEHGAGATQDRPVLSPELAREEADRATRTPEVAPGLRLPEELSVLALDTFNSAPELIPLVQQGGDLNKETAHNVLKAAINPASSPHRLLDIPGDHSDVQLHVAAPVFYVRLGSDDSADADSGTITVDTHGASGRETPAGGAEKSGYKIERLSVLGDMRVLNSFRPGLVNSKRQPDVIEVHAETLTGGHWLKLSPAAPLEVGEYALVEVLSDQEVNLGIWDFGVHPAAHDNAEAIRPVPKRAAALKGRP</sequence>
<protein>
    <submittedName>
        <fullName evidence="2">Uncharacterized protein</fullName>
    </submittedName>
</protein>
<comment type="caution">
    <text evidence="2">The sequence shown here is derived from an EMBL/GenBank/DDBJ whole genome shotgun (WGS) entry which is preliminary data.</text>
</comment>
<organism evidence="2 3">
    <name type="scientific">Granulicella mallensis</name>
    <dbReference type="NCBI Taxonomy" id="940614"/>
    <lineage>
        <taxon>Bacteria</taxon>
        <taxon>Pseudomonadati</taxon>
        <taxon>Acidobacteriota</taxon>
        <taxon>Terriglobia</taxon>
        <taxon>Terriglobales</taxon>
        <taxon>Acidobacteriaceae</taxon>
        <taxon>Granulicella</taxon>
    </lineage>
</organism>
<dbReference type="EMBL" id="JACHIO010000018">
    <property type="protein sequence ID" value="MBB5065679.1"/>
    <property type="molecule type" value="Genomic_DNA"/>
</dbReference>
<keyword evidence="1" id="KW-0732">Signal</keyword>
<feature type="signal peptide" evidence="1">
    <location>
        <begin position="1"/>
        <end position="36"/>
    </location>
</feature>
<dbReference type="RefSeq" id="WP_260331189.1">
    <property type="nucleotide sequence ID" value="NZ_JACHIO010000018.1"/>
</dbReference>
<name>A0A7W7ZT53_9BACT</name>
<accession>A0A7W7ZT53</accession>
<reference evidence="2 3" key="1">
    <citation type="submission" date="2020-08" db="EMBL/GenBank/DDBJ databases">
        <title>Genomic Encyclopedia of Type Strains, Phase IV (KMG-V): Genome sequencing to study the core and pangenomes of soil and plant-associated prokaryotes.</title>
        <authorList>
            <person name="Whitman W."/>
        </authorList>
    </citation>
    <scope>NUCLEOTIDE SEQUENCE [LARGE SCALE GENOMIC DNA]</scope>
    <source>
        <strain evidence="2 3">X5P3</strain>
    </source>
</reference>
<dbReference type="Proteomes" id="UP000584867">
    <property type="component" value="Unassembled WGS sequence"/>
</dbReference>
<evidence type="ECO:0000313" key="2">
    <source>
        <dbReference type="EMBL" id="MBB5065679.1"/>
    </source>
</evidence>
<dbReference type="AlphaFoldDB" id="A0A7W7ZT53"/>
<proteinExistence type="predicted"/>